<dbReference type="AlphaFoldDB" id="G8XGQ7"/>
<keyword evidence="1" id="KW-0614">Plasmid</keyword>
<dbReference type="InterPro" id="IPR010662">
    <property type="entry name" value="RBBP9/YdeN"/>
</dbReference>
<evidence type="ECO:0000313" key="1">
    <source>
        <dbReference type="EMBL" id="AEW99706.1"/>
    </source>
</evidence>
<reference evidence="2" key="1">
    <citation type="submission" date="2011-12" db="EMBL/GenBank/DDBJ databases">
        <title>Complete genome sequence of Streptomyces cattleya strain DSM 46488.</title>
        <authorList>
            <person name="Ou H.-Y."/>
            <person name="Li P."/>
            <person name="Zhao C."/>
            <person name="O'Hagan D."/>
            <person name="Deng Z."/>
        </authorList>
    </citation>
    <scope>NUCLEOTIDE SEQUENCE [LARGE SCALE GENOMIC DNA]</scope>
    <source>
        <strain evidence="2">ATCC 35852 / DSM 46488 / JCM 4925 / NBRC 14057 / NRRL 8057</strain>
        <plasmid evidence="2">Plasmid pSCATT</plasmid>
    </source>
</reference>
<dbReference type="KEGG" id="scy:SCATT_p15130"/>
<dbReference type="InterPro" id="IPR029058">
    <property type="entry name" value="AB_hydrolase_fold"/>
</dbReference>
<dbReference type="PATRIC" id="fig|1003195.29.peg.7310"/>
<dbReference type="SUPFAM" id="SSF53474">
    <property type="entry name" value="alpha/beta-Hydrolases"/>
    <property type="match status" value="1"/>
</dbReference>
<keyword evidence="2" id="KW-1185">Reference proteome</keyword>
<dbReference type="Proteomes" id="UP000007842">
    <property type="component" value="Plasmid pSCATT"/>
</dbReference>
<accession>G8XGQ7</accession>
<geneLocation type="plasmid" evidence="1 2">
    <name>pSCATT</name>
</geneLocation>
<dbReference type="Gene3D" id="3.40.50.1820">
    <property type="entry name" value="alpha/beta hydrolase"/>
    <property type="match status" value="1"/>
</dbReference>
<dbReference type="HOGENOM" id="CLU_088863_2_2_11"/>
<gene>
    <name evidence="1" type="ordered locus">SCATT_p15130</name>
</gene>
<sequence>MKRWWAMVAYVIIPGIDGSDDRHWQTVWERRWGTSAVRISPASWSAPDLDDWTDAVQTAYDHAARRDSRVVLVAHSLGCWAAATWLGKNPASPTAGAFLVAPPDPHGPAFPRRSAATFTTVRAHPLPGPALVVATTDDPYCTPDSAADLAARWNARYHLTGPHGHLNSASGLGSWQDGRELLESLTGR</sequence>
<dbReference type="EMBL" id="CP003229">
    <property type="protein sequence ID" value="AEW99706.1"/>
    <property type="molecule type" value="Genomic_DNA"/>
</dbReference>
<evidence type="ECO:0008006" key="3">
    <source>
        <dbReference type="Google" id="ProtNLM"/>
    </source>
</evidence>
<proteinExistence type="predicted"/>
<organism evidence="1 2">
    <name type="scientific">Streptantibioticus cattleyicolor (strain ATCC 35852 / DSM 46488 / JCM 4925 / NBRC 14057 / NRRL 8057)</name>
    <name type="common">Streptomyces cattleya</name>
    <dbReference type="NCBI Taxonomy" id="1003195"/>
    <lineage>
        <taxon>Bacteria</taxon>
        <taxon>Bacillati</taxon>
        <taxon>Actinomycetota</taxon>
        <taxon>Actinomycetes</taxon>
        <taxon>Kitasatosporales</taxon>
        <taxon>Streptomycetaceae</taxon>
        <taxon>Streptantibioticus</taxon>
    </lineage>
</organism>
<dbReference type="GO" id="GO:0016787">
    <property type="term" value="F:hydrolase activity"/>
    <property type="evidence" value="ECO:0007669"/>
    <property type="project" value="InterPro"/>
</dbReference>
<protein>
    <recommendedName>
        <fullName evidence="3">Alpha/beta hydrolase</fullName>
    </recommendedName>
</protein>
<dbReference type="Pfam" id="PF06821">
    <property type="entry name" value="Ser_hydrolase"/>
    <property type="match status" value="1"/>
</dbReference>
<name>G8XGQ7_STREN</name>
<evidence type="ECO:0000313" key="2">
    <source>
        <dbReference type="Proteomes" id="UP000007842"/>
    </source>
</evidence>